<evidence type="ECO:0000313" key="7">
    <source>
        <dbReference type="EMBL" id="MBK8572929.1"/>
    </source>
</evidence>
<feature type="transmembrane region" description="Helical" evidence="6">
    <location>
        <begin position="135"/>
        <end position="154"/>
    </location>
</feature>
<feature type="transmembrane region" description="Helical" evidence="6">
    <location>
        <begin position="546"/>
        <end position="564"/>
    </location>
</feature>
<dbReference type="InterPro" id="IPR004814">
    <property type="entry name" value="Oligopep_transpt"/>
</dbReference>
<organism evidence="7 8">
    <name type="scientific">Candidatus Geothrix odensensis</name>
    <dbReference type="NCBI Taxonomy" id="2954440"/>
    <lineage>
        <taxon>Bacteria</taxon>
        <taxon>Pseudomonadati</taxon>
        <taxon>Acidobacteriota</taxon>
        <taxon>Holophagae</taxon>
        <taxon>Holophagales</taxon>
        <taxon>Holophagaceae</taxon>
        <taxon>Geothrix</taxon>
    </lineage>
</organism>
<feature type="transmembrane region" description="Helical" evidence="6">
    <location>
        <begin position="388"/>
        <end position="409"/>
    </location>
</feature>
<evidence type="ECO:0000256" key="1">
    <source>
        <dbReference type="ARBA" id="ARBA00004141"/>
    </source>
</evidence>
<feature type="transmembrane region" description="Helical" evidence="6">
    <location>
        <begin position="421"/>
        <end position="439"/>
    </location>
</feature>
<evidence type="ECO:0000313" key="8">
    <source>
        <dbReference type="Proteomes" id="UP000709959"/>
    </source>
</evidence>
<feature type="transmembrane region" description="Helical" evidence="6">
    <location>
        <begin position="300"/>
        <end position="322"/>
    </location>
</feature>
<dbReference type="PANTHER" id="PTHR31645:SF0">
    <property type="entry name" value="OLIGOPEPTIDE TRANSPORTER YGL114W-RELATED"/>
    <property type="match status" value="1"/>
</dbReference>
<feature type="transmembrane region" description="Helical" evidence="6">
    <location>
        <begin position="485"/>
        <end position="507"/>
    </location>
</feature>
<evidence type="ECO:0000256" key="3">
    <source>
        <dbReference type="ARBA" id="ARBA00022692"/>
    </source>
</evidence>
<feature type="transmembrane region" description="Helical" evidence="6">
    <location>
        <begin position="232"/>
        <end position="250"/>
    </location>
</feature>
<feature type="transmembrane region" description="Helical" evidence="6">
    <location>
        <begin position="69"/>
        <end position="86"/>
    </location>
</feature>
<dbReference type="NCBIfam" id="TIGR00733">
    <property type="entry name" value="OPT family oligopeptide transporter"/>
    <property type="match status" value="1"/>
</dbReference>
<feature type="transmembrane region" description="Helical" evidence="6">
    <location>
        <begin position="43"/>
        <end position="63"/>
    </location>
</feature>
<dbReference type="Proteomes" id="UP000709959">
    <property type="component" value="Unassembled WGS sequence"/>
</dbReference>
<feature type="transmembrane region" description="Helical" evidence="6">
    <location>
        <begin position="656"/>
        <end position="675"/>
    </location>
</feature>
<dbReference type="AlphaFoldDB" id="A0A936K6J1"/>
<accession>A0A936K6J1</accession>
<keyword evidence="4 6" id="KW-1133">Transmembrane helix</keyword>
<feature type="transmembrane region" description="Helical" evidence="6">
    <location>
        <begin position="576"/>
        <end position="595"/>
    </location>
</feature>
<feature type="transmembrane region" description="Helical" evidence="6">
    <location>
        <begin position="107"/>
        <end position="123"/>
    </location>
</feature>
<evidence type="ECO:0000256" key="5">
    <source>
        <dbReference type="ARBA" id="ARBA00023136"/>
    </source>
</evidence>
<dbReference type="Pfam" id="PF03169">
    <property type="entry name" value="OPT"/>
    <property type="match status" value="1"/>
</dbReference>
<keyword evidence="2" id="KW-0813">Transport</keyword>
<feature type="transmembrane region" description="Helical" evidence="6">
    <location>
        <begin position="257"/>
        <end position="280"/>
    </location>
</feature>
<dbReference type="GO" id="GO:0035673">
    <property type="term" value="F:oligopeptide transmembrane transporter activity"/>
    <property type="evidence" value="ECO:0007669"/>
    <property type="project" value="InterPro"/>
</dbReference>
<gene>
    <name evidence="7" type="ORF">IPN91_09850</name>
</gene>
<feature type="transmembrane region" description="Helical" evidence="6">
    <location>
        <begin position="362"/>
        <end position="382"/>
    </location>
</feature>
<comment type="subcellular location">
    <subcellularLocation>
        <location evidence="1">Membrane</location>
        <topology evidence="1">Multi-pass membrane protein</topology>
    </subcellularLocation>
</comment>
<dbReference type="InterPro" id="IPR045035">
    <property type="entry name" value="YSL-like"/>
</dbReference>
<dbReference type="GO" id="GO:0016020">
    <property type="term" value="C:membrane"/>
    <property type="evidence" value="ECO:0007669"/>
    <property type="project" value="UniProtKB-SubCell"/>
</dbReference>
<protein>
    <submittedName>
        <fullName evidence="7">Oligopeptide transporter, OPT family</fullName>
    </submittedName>
</protein>
<keyword evidence="5 6" id="KW-0472">Membrane</keyword>
<sequence>MSHGSVPQEIKGLPANARRPLQPGEAYVPLVPQDGVPEVTPRAVTMGLIFCAIFSMAAAYLALKLGQGIEAAIPIAILAVGLSRFFPRKNTILENVIIQSIGANSSHVVSGAAFTIPALYVLANTPGSGVPNPTLWQVCLVSFLGGCIGILFILPLRHHFMVENHGIFPWPEATATAEILVTGEKAGNQAKELAVAAGIGMLYDSLTSVFRVMGENLTLKSMWIGTALRERFFAFNFLNNAATLGIGYIIGLRYSAVMAAGSIFSMFVLVPLFHAIGQHVPVVIAPGTKLIADMNPEQVFFSYIRIVGVGAIAGAGVMGVLASMPNMIRSIISNMKALLAGEKPGAEAVVVHRTDRSLPGGMIAAGLVTCALGILLFLTFGLGIKDSLVPALVATAVIMVIAFFFAPVAARAIATIGTNPISGMTMLTLVITGGLMLKLNFTGGYGMFLTMMVGGIVCTALAASGAFSTDLKIGHWIGATPARQIAWKFVGTLVAALFTGLAMWLLANQKLPDGAYAIGTNALPAPQASAMKAILEGIFGTVSMPLRWYAFGLGVMLSIVLRMVELPALGFALGMYLPIELNTPLFLGGLLSHWVNRPKAGTSEADAKARENRGVLIASGLMAGGAIMGVIASAIKAKDSWREGFPVLSLHQAEGALGEWIGLGALVALCLYVVVYSRRAKGEA</sequence>
<dbReference type="NCBIfam" id="TIGR00728">
    <property type="entry name" value="OPT_sfam"/>
    <property type="match status" value="1"/>
</dbReference>
<dbReference type="InterPro" id="IPR004813">
    <property type="entry name" value="OPT"/>
</dbReference>
<reference evidence="7 8" key="1">
    <citation type="submission" date="2020-10" db="EMBL/GenBank/DDBJ databases">
        <title>Connecting structure to function with the recovery of over 1000 high-quality activated sludge metagenome-assembled genomes encoding full-length rRNA genes using long-read sequencing.</title>
        <authorList>
            <person name="Singleton C.M."/>
            <person name="Petriglieri F."/>
            <person name="Kristensen J.M."/>
            <person name="Kirkegaard R.H."/>
            <person name="Michaelsen T.Y."/>
            <person name="Andersen M.H."/>
            <person name="Karst S.M."/>
            <person name="Dueholm M.S."/>
            <person name="Nielsen P.H."/>
            <person name="Albertsen M."/>
        </authorList>
    </citation>
    <scope>NUCLEOTIDE SEQUENCE [LARGE SCALE GENOMIC DNA]</scope>
    <source>
        <strain evidence="7">OdNE_18-Q3-R46-58_MAXAC.008</strain>
    </source>
</reference>
<dbReference type="EMBL" id="JADKCH010000010">
    <property type="protein sequence ID" value="MBK8572929.1"/>
    <property type="molecule type" value="Genomic_DNA"/>
</dbReference>
<name>A0A936K6J1_9BACT</name>
<feature type="transmembrane region" description="Helical" evidence="6">
    <location>
        <begin position="615"/>
        <end position="635"/>
    </location>
</feature>
<feature type="transmembrane region" description="Helical" evidence="6">
    <location>
        <begin position="445"/>
        <end position="464"/>
    </location>
</feature>
<evidence type="ECO:0000256" key="4">
    <source>
        <dbReference type="ARBA" id="ARBA00022989"/>
    </source>
</evidence>
<evidence type="ECO:0000256" key="6">
    <source>
        <dbReference type="SAM" id="Phobius"/>
    </source>
</evidence>
<evidence type="ECO:0000256" key="2">
    <source>
        <dbReference type="ARBA" id="ARBA00022448"/>
    </source>
</evidence>
<dbReference type="PANTHER" id="PTHR31645">
    <property type="entry name" value="OLIGOPEPTIDE TRANSPORTER YGL114W-RELATED"/>
    <property type="match status" value="1"/>
</dbReference>
<proteinExistence type="predicted"/>
<keyword evidence="3 6" id="KW-0812">Transmembrane</keyword>
<comment type="caution">
    <text evidence="7">The sequence shown here is derived from an EMBL/GenBank/DDBJ whole genome shotgun (WGS) entry which is preliminary data.</text>
</comment>